<name>A0ABN4YMB6_SPOUR</name>
<keyword evidence="3 5" id="KW-1133">Transmembrane helix</keyword>
<organism evidence="6 7">
    <name type="scientific">Sporosarcina ureae</name>
    <dbReference type="NCBI Taxonomy" id="1571"/>
    <lineage>
        <taxon>Bacteria</taxon>
        <taxon>Bacillati</taxon>
        <taxon>Bacillota</taxon>
        <taxon>Bacilli</taxon>
        <taxon>Bacillales</taxon>
        <taxon>Caryophanaceae</taxon>
        <taxon>Sporosarcina</taxon>
    </lineage>
</organism>
<evidence type="ECO:0008006" key="8">
    <source>
        <dbReference type="Google" id="ProtNLM"/>
    </source>
</evidence>
<evidence type="ECO:0000256" key="2">
    <source>
        <dbReference type="ARBA" id="ARBA00022692"/>
    </source>
</evidence>
<dbReference type="InterPro" id="IPR003339">
    <property type="entry name" value="ABC/ECF_trnsptr_transmembrane"/>
</dbReference>
<feature type="transmembrane region" description="Helical" evidence="5">
    <location>
        <begin position="30"/>
        <end position="49"/>
    </location>
</feature>
<gene>
    <name evidence="6" type="ORF">SporoS204_01795</name>
</gene>
<keyword evidence="7" id="KW-1185">Reference proteome</keyword>
<evidence type="ECO:0000256" key="4">
    <source>
        <dbReference type="ARBA" id="ARBA00023136"/>
    </source>
</evidence>
<evidence type="ECO:0000313" key="6">
    <source>
        <dbReference type="EMBL" id="ARF13019.1"/>
    </source>
</evidence>
<comment type="subcellular location">
    <subcellularLocation>
        <location evidence="1">Membrane</location>
        <topology evidence="1">Multi-pass membrane protein</topology>
    </subcellularLocation>
</comment>
<dbReference type="CDD" id="cd16914">
    <property type="entry name" value="EcfT"/>
    <property type="match status" value="1"/>
</dbReference>
<feature type="transmembrane region" description="Helical" evidence="5">
    <location>
        <begin position="223"/>
        <end position="242"/>
    </location>
</feature>
<dbReference type="RefSeq" id="WP_029053758.1">
    <property type="nucleotide sequence ID" value="NZ_CP015108.1"/>
</dbReference>
<sequence>MSAFSNFHPILLLVYVTVVVVTMFSSFHPIIVALALIGGILYFFILHGIRTASKDVVYYFFVFLLIAVAYPSYVHNGFTPLFFLNDHAVTLEAVTKGLVLAGAVVATCFWTKSYFEIFTTNKVLAVLTRVSANLGILVSMLWRFIPLFKTKWHEKQMAQRGIGYYKVNSRVEKFRRAFALWRQTLVQTAELVFVKPDVMKARGYGMTKARTQYRVMRFTKRDGILTIGLVLFLLYYIGYFSQHQTQYYPEISEQTLGAGHYVIIGLLMFYPFIYEAKESVKWRYLQSKI</sequence>
<feature type="transmembrane region" description="Helical" evidence="5">
    <location>
        <begin position="7"/>
        <end position="24"/>
    </location>
</feature>
<evidence type="ECO:0000256" key="3">
    <source>
        <dbReference type="ARBA" id="ARBA00022989"/>
    </source>
</evidence>
<keyword evidence="2 5" id="KW-0812">Transmembrane</keyword>
<protein>
    <recommendedName>
        <fullName evidence="8">Energy-coupling factor transporter transmembrane protein EcfT</fullName>
    </recommendedName>
</protein>
<evidence type="ECO:0000313" key="7">
    <source>
        <dbReference type="Proteomes" id="UP000192486"/>
    </source>
</evidence>
<evidence type="ECO:0000256" key="5">
    <source>
        <dbReference type="SAM" id="Phobius"/>
    </source>
</evidence>
<proteinExistence type="predicted"/>
<dbReference type="Proteomes" id="UP000192486">
    <property type="component" value="Chromosome"/>
</dbReference>
<feature type="transmembrane region" description="Helical" evidence="5">
    <location>
        <begin position="254"/>
        <end position="273"/>
    </location>
</feature>
<accession>A0ABN4YMB6</accession>
<reference evidence="6 7" key="1">
    <citation type="submission" date="2016-04" db="EMBL/GenBank/DDBJ databases">
        <title>Comparative Genomics and Epigenetics of Sporosarcina ureae.</title>
        <authorList>
            <person name="Oliver A.S."/>
            <person name="Cooper K.K."/>
        </authorList>
    </citation>
    <scope>NUCLEOTIDE SEQUENCE [LARGE SCALE GENOMIC DNA]</scope>
    <source>
        <strain evidence="6 7">S204</strain>
    </source>
</reference>
<keyword evidence="4 5" id="KW-0472">Membrane</keyword>
<feature type="transmembrane region" description="Helical" evidence="5">
    <location>
        <begin position="56"/>
        <end position="74"/>
    </location>
</feature>
<evidence type="ECO:0000256" key="1">
    <source>
        <dbReference type="ARBA" id="ARBA00004141"/>
    </source>
</evidence>
<dbReference type="EMBL" id="CP015108">
    <property type="protein sequence ID" value="ARF13019.1"/>
    <property type="molecule type" value="Genomic_DNA"/>
</dbReference>